<feature type="domain" description="Transcription regulator PadR N-terminal" evidence="1">
    <location>
        <begin position="11"/>
        <end position="84"/>
    </location>
</feature>
<evidence type="ECO:0000313" key="3">
    <source>
        <dbReference type="Proteomes" id="UP000677082"/>
    </source>
</evidence>
<dbReference type="InterPro" id="IPR036390">
    <property type="entry name" value="WH_DNA-bd_sf"/>
</dbReference>
<dbReference type="InterPro" id="IPR036388">
    <property type="entry name" value="WH-like_DNA-bd_sf"/>
</dbReference>
<dbReference type="PANTHER" id="PTHR33169">
    <property type="entry name" value="PADR-FAMILY TRANSCRIPTIONAL REGULATOR"/>
    <property type="match status" value="1"/>
</dbReference>
<dbReference type="Gene3D" id="1.10.10.10">
    <property type="entry name" value="Winged helix-like DNA-binding domain superfamily/Winged helix DNA-binding domain"/>
    <property type="match status" value="1"/>
</dbReference>
<dbReference type="Pfam" id="PF03551">
    <property type="entry name" value="PadR"/>
    <property type="match status" value="1"/>
</dbReference>
<dbReference type="RefSeq" id="WP_213006304.1">
    <property type="nucleotide sequence ID" value="NZ_BOQN01000028.1"/>
</dbReference>
<proteinExistence type="predicted"/>
<protein>
    <submittedName>
        <fullName evidence="2">PadR family transcriptional regulator</fullName>
    </submittedName>
</protein>
<dbReference type="InterPro" id="IPR052509">
    <property type="entry name" value="Metal_resp_DNA-bind_regulator"/>
</dbReference>
<dbReference type="PANTHER" id="PTHR33169:SF14">
    <property type="entry name" value="TRANSCRIPTIONAL REGULATOR RV3488"/>
    <property type="match status" value="1"/>
</dbReference>
<accession>A0A919W7U0</accession>
<reference evidence="2 3" key="1">
    <citation type="submission" date="2021-03" db="EMBL/GenBank/DDBJ databases">
        <title>Whole genome shotgun sequence of Actinoplanes toevensis NBRC 105298.</title>
        <authorList>
            <person name="Komaki H."/>
            <person name="Tamura T."/>
        </authorList>
    </citation>
    <scope>NUCLEOTIDE SEQUENCE [LARGE SCALE GENOMIC DNA]</scope>
    <source>
        <strain evidence="2 3">NBRC 105298</strain>
    </source>
</reference>
<name>A0A919W7U0_9ACTN</name>
<dbReference type="Proteomes" id="UP000677082">
    <property type="component" value="Unassembled WGS sequence"/>
</dbReference>
<dbReference type="InterPro" id="IPR005149">
    <property type="entry name" value="Tscrpt_reg_PadR_N"/>
</dbReference>
<keyword evidence="3" id="KW-1185">Reference proteome</keyword>
<sequence>MEIRGHLDLLLLSVLDSTGPVHGYAVITALRDRSEGTFDLPEGTVYPALQRLERAGLVASRWDDTTPRRRRVYELTDDGHRARAAKKREWGGFVVGVQAIIGPMAAAGPA</sequence>
<dbReference type="SUPFAM" id="SSF46785">
    <property type="entry name" value="Winged helix' DNA-binding domain"/>
    <property type="match status" value="1"/>
</dbReference>
<organism evidence="2 3">
    <name type="scientific">Paractinoplanes toevensis</name>
    <dbReference type="NCBI Taxonomy" id="571911"/>
    <lineage>
        <taxon>Bacteria</taxon>
        <taxon>Bacillati</taxon>
        <taxon>Actinomycetota</taxon>
        <taxon>Actinomycetes</taxon>
        <taxon>Micromonosporales</taxon>
        <taxon>Micromonosporaceae</taxon>
        <taxon>Paractinoplanes</taxon>
    </lineage>
</organism>
<dbReference type="CDD" id="cd00090">
    <property type="entry name" value="HTH_ARSR"/>
    <property type="match status" value="1"/>
</dbReference>
<evidence type="ECO:0000313" key="2">
    <source>
        <dbReference type="EMBL" id="GIM90366.1"/>
    </source>
</evidence>
<dbReference type="AlphaFoldDB" id="A0A919W7U0"/>
<gene>
    <name evidence="2" type="ORF">Ato02nite_021590</name>
</gene>
<evidence type="ECO:0000259" key="1">
    <source>
        <dbReference type="Pfam" id="PF03551"/>
    </source>
</evidence>
<dbReference type="EMBL" id="BOQN01000028">
    <property type="protein sequence ID" value="GIM90366.1"/>
    <property type="molecule type" value="Genomic_DNA"/>
</dbReference>
<comment type="caution">
    <text evidence="2">The sequence shown here is derived from an EMBL/GenBank/DDBJ whole genome shotgun (WGS) entry which is preliminary data.</text>
</comment>
<dbReference type="InterPro" id="IPR011991">
    <property type="entry name" value="ArsR-like_HTH"/>
</dbReference>